<dbReference type="AlphaFoldDB" id="F5XTE8"/>
<evidence type="ECO:0000313" key="4">
    <source>
        <dbReference type="EMBL" id="BAK35020.1"/>
    </source>
</evidence>
<keyword evidence="1 2" id="KW-0238">DNA-binding</keyword>
<dbReference type="InterPro" id="IPR009057">
    <property type="entry name" value="Homeodomain-like_sf"/>
</dbReference>
<evidence type="ECO:0000256" key="1">
    <source>
        <dbReference type="ARBA" id="ARBA00023125"/>
    </source>
</evidence>
<protein>
    <submittedName>
        <fullName evidence="4">Putative TetR family transcriptional regulator</fullName>
    </submittedName>
</protein>
<dbReference type="HOGENOM" id="CLU_069356_23_1_11"/>
<keyword evidence="5" id="KW-1185">Reference proteome</keyword>
<dbReference type="InterPro" id="IPR036271">
    <property type="entry name" value="Tet_transcr_reg_TetR-rel_C_sf"/>
</dbReference>
<organism evidence="4 5">
    <name type="scientific">Microlunatus phosphovorus (strain ATCC 700054 / DSM 10555 / JCM 9379 / NBRC 101784 / NCIMB 13414 / VKM Ac-1990 / NM-1)</name>
    <dbReference type="NCBI Taxonomy" id="1032480"/>
    <lineage>
        <taxon>Bacteria</taxon>
        <taxon>Bacillati</taxon>
        <taxon>Actinomycetota</taxon>
        <taxon>Actinomycetes</taxon>
        <taxon>Propionibacteriales</taxon>
        <taxon>Propionibacteriaceae</taxon>
        <taxon>Microlunatus</taxon>
    </lineage>
</organism>
<feature type="domain" description="HTH tetR-type" evidence="3">
    <location>
        <begin position="12"/>
        <end position="72"/>
    </location>
</feature>
<dbReference type="PANTHER" id="PTHR30055">
    <property type="entry name" value="HTH-TYPE TRANSCRIPTIONAL REGULATOR RUTR"/>
    <property type="match status" value="1"/>
</dbReference>
<dbReference type="PANTHER" id="PTHR30055:SF200">
    <property type="entry name" value="HTH-TYPE TRANSCRIPTIONAL REPRESSOR BDCR"/>
    <property type="match status" value="1"/>
</dbReference>
<evidence type="ECO:0000259" key="3">
    <source>
        <dbReference type="PROSITE" id="PS50977"/>
    </source>
</evidence>
<name>F5XTE8_MICPN</name>
<gene>
    <name evidence="4" type="ordered locus">MLP_20060</name>
</gene>
<dbReference type="KEGG" id="mph:MLP_20060"/>
<accession>F5XTE8</accession>
<dbReference type="RefSeq" id="WP_013862892.1">
    <property type="nucleotide sequence ID" value="NC_015635.1"/>
</dbReference>
<dbReference type="Pfam" id="PF00440">
    <property type="entry name" value="TetR_N"/>
    <property type="match status" value="1"/>
</dbReference>
<reference evidence="4 5" key="1">
    <citation type="submission" date="2011-05" db="EMBL/GenBank/DDBJ databases">
        <title>Whole genome sequence of Microlunatus phosphovorus NM-1.</title>
        <authorList>
            <person name="Hosoyama A."/>
            <person name="Sasaki K."/>
            <person name="Harada T."/>
            <person name="Igarashi R."/>
            <person name="Kawakoshi A."/>
            <person name="Sasagawa M."/>
            <person name="Fukada J."/>
            <person name="Nakamura S."/>
            <person name="Katano Y."/>
            <person name="Hanada S."/>
            <person name="Kamagata Y."/>
            <person name="Nakamura N."/>
            <person name="Yamazaki S."/>
            <person name="Fujita N."/>
        </authorList>
    </citation>
    <scope>NUCLEOTIDE SEQUENCE [LARGE SCALE GENOMIC DNA]</scope>
    <source>
        <strain evidence="5">ATCC 700054 / DSM 10555 / JCM 9379 / NBRC 101784 / NCIMB 13414 / VKM Ac-1990 / NM-1</strain>
    </source>
</reference>
<dbReference type="PRINTS" id="PR00455">
    <property type="entry name" value="HTHTETR"/>
</dbReference>
<dbReference type="eggNOG" id="COG1309">
    <property type="taxonomic scope" value="Bacteria"/>
</dbReference>
<dbReference type="SUPFAM" id="SSF46689">
    <property type="entry name" value="Homeodomain-like"/>
    <property type="match status" value="1"/>
</dbReference>
<evidence type="ECO:0000313" key="5">
    <source>
        <dbReference type="Proteomes" id="UP000007947"/>
    </source>
</evidence>
<sequence>MALEYDSLGHLTPAAERVLATASALFYAHGLHAVGVDRIAEESGVTKKTLYERFGSKDGLVLAYLKRREDQWRNHLEHCLEEHPEAGADRVLAVFDAADLWYTGRSTKGCSAVNARAEAGPEDAGQSIPVEVTAQKTWMLRRFCQLCTEAGLADPELLARQLLLLLEGALVTLGTRSFAEPMQVARQTAQALIAGRAAPRFR</sequence>
<dbReference type="Proteomes" id="UP000007947">
    <property type="component" value="Chromosome"/>
</dbReference>
<dbReference type="InterPro" id="IPR050109">
    <property type="entry name" value="HTH-type_TetR-like_transc_reg"/>
</dbReference>
<feature type="DNA-binding region" description="H-T-H motif" evidence="2">
    <location>
        <begin position="35"/>
        <end position="54"/>
    </location>
</feature>
<dbReference type="PROSITE" id="PS50977">
    <property type="entry name" value="HTH_TETR_2"/>
    <property type="match status" value="1"/>
</dbReference>
<dbReference type="SUPFAM" id="SSF48498">
    <property type="entry name" value="Tetracyclin repressor-like, C-terminal domain"/>
    <property type="match status" value="1"/>
</dbReference>
<dbReference type="Gene3D" id="1.10.357.10">
    <property type="entry name" value="Tetracycline Repressor, domain 2"/>
    <property type="match status" value="1"/>
</dbReference>
<dbReference type="GO" id="GO:0000976">
    <property type="term" value="F:transcription cis-regulatory region binding"/>
    <property type="evidence" value="ECO:0007669"/>
    <property type="project" value="TreeGrafter"/>
</dbReference>
<dbReference type="OrthoDB" id="4214267at2"/>
<dbReference type="GO" id="GO:0003700">
    <property type="term" value="F:DNA-binding transcription factor activity"/>
    <property type="evidence" value="ECO:0007669"/>
    <property type="project" value="TreeGrafter"/>
</dbReference>
<proteinExistence type="predicted"/>
<dbReference type="InterPro" id="IPR001647">
    <property type="entry name" value="HTH_TetR"/>
</dbReference>
<evidence type="ECO:0000256" key="2">
    <source>
        <dbReference type="PROSITE-ProRule" id="PRU00335"/>
    </source>
</evidence>
<dbReference type="EMBL" id="AP012204">
    <property type="protein sequence ID" value="BAK35020.1"/>
    <property type="molecule type" value="Genomic_DNA"/>
</dbReference>
<dbReference type="STRING" id="1032480.MLP_20060"/>